<keyword evidence="3" id="KW-1185">Reference proteome</keyword>
<dbReference type="AlphaFoldDB" id="A0A4U5P1D0"/>
<dbReference type="EMBL" id="AZBU02000003">
    <property type="protein sequence ID" value="TKR89776.1"/>
    <property type="molecule type" value="Genomic_DNA"/>
</dbReference>
<reference evidence="2 3" key="2">
    <citation type="journal article" date="2019" name="G3 (Bethesda)">
        <title>Hybrid Assembly of the Genome of the Entomopathogenic Nematode Steinernema carpocapsae Identifies the X-Chromosome.</title>
        <authorList>
            <person name="Serra L."/>
            <person name="Macchietto M."/>
            <person name="Macias-Munoz A."/>
            <person name="McGill C.J."/>
            <person name="Rodriguez I.M."/>
            <person name="Rodriguez B."/>
            <person name="Murad R."/>
            <person name="Mortazavi A."/>
        </authorList>
    </citation>
    <scope>NUCLEOTIDE SEQUENCE [LARGE SCALE GENOMIC DNA]</scope>
    <source>
        <strain evidence="2 3">ALL</strain>
    </source>
</reference>
<feature type="signal peptide" evidence="1">
    <location>
        <begin position="1"/>
        <end position="20"/>
    </location>
</feature>
<keyword evidence="1" id="KW-0732">Signal</keyword>
<protein>
    <recommendedName>
        <fullName evidence="4">EGF-like domain-containing protein</fullName>
    </recommendedName>
</protein>
<gene>
    <name evidence="2" type="ORF">L596_013827</name>
</gene>
<proteinExistence type="predicted"/>
<evidence type="ECO:0000313" key="2">
    <source>
        <dbReference type="EMBL" id="TKR89776.1"/>
    </source>
</evidence>
<comment type="caution">
    <text evidence="2">The sequence shown here is derived from an EMBL/GenBank/DDBJ whole genome shotgun (WGS) entry which is preliminary data.</text>
</comment>
<dbReference type="Proteomes" id="UP000298663">
    <property type="component" value="Unassembled WGS sequence"/>
</dbReference>
<feature type="chain" id="PRO_5020607668" description="EGF-like domain-containing protein" evidence="1">
    <location>
        <begin position="21"/>
        <end position="198"/>
    </location>
</feature>
<organism evidence="2 3">
    <name type="scientific">Steinernema carpocapsae</name>
    <name type="common">Entomopathogenic nematode</name>
    <dbReference type="NCBI Taxonomy" id="34508"/>
    <lineage>
        <taxon>Eukaryota</taxon>
        <taxon>Metazoa</taxon>
        <taxon>Ecdysozoa</taxon>
        <taxon>Nematoda</taxon>
        <taxon>Chromadorea</taxon>
        <taxon>Rhabditida</taxon>
        <taxon>Tylenchina</taxon>
        <taxon>Panagrolaimomorpha</taxon>
        <taxon>Strongyloidoidea</taxon>
        <taxon>Steinernematidae</taxon>
        <taxon>Steinernema</taxon>
    </lineage>
</organism>
<evidence type="ECO:0008006" key="4">
    <source>
        <dbReference type="Google" id="ProtNLM"/>
    </source>
</evidence>
<evidence type="ECO:0000256" key="1">
    <source>
        <dbReference type="SAM" id="SignalP"/>
    </source>
</evidence>
<name>A0A4U5P1D0_STECR</name>
<accession>A0A4U5P1D0</accession>
<evidence type="ECO:0000313" key="3">
    <source>
        <dbReference type="Proteomes" id="UP000298663"/>
    </source>
</evidence>
<sequence>MLRGWRNVMMVSALLMLSEALQCGPYETVSTECSACQLDCNGHYVCGTDLNPDCDSGVASCQCDFLTNGAVIDQCGFCGHRCGSCYPDDCQGGICTGFSYTCNNATKTLQGNPTCMQTTTVNPCLNPNYCGGFGRRCVFQGGYAQCQYIDPCEATDCGPDHQCTYIFLNEFYPGNCGNCWESCDYIPTCVPSADNMYG</sequence>
<reference evidence="2 3" key="1">
    <citation type="journal article" date="2015" name="Genome Biol.">
        <title>Comparative genomics of Steinernema reveals deeply conserved gene regulatory networks.</title>
        <authorList>
            <person name="Dillman A.R."/>
            <person name="Macchietto M."/>
            <person name="Porter C.F."/>
            <person name="Rogers A."/>
            <person name="Williams B."/>
            <person name="Antoshechkin I."/>
            <person name="Lee M.M."/>
            <person name="Goodwin Z."/>
            <person name="Lu X."/>
            <person name="Lewis E.E."/>
            <person name="Goodrich-Blair H."/>
            <person name="Stock S.P."/>
            <person name="Adams B.J."/>
            <person name="Sternberg P.W."/>
            <person name="Mortazavi A."/>
        </authorList>
    </citation>
    <scope>NUCLEOTIDE SEQUENCE [LARGE SCALE GENOMIC DNA]</scope>
    <source>
        <strain evidence="2 3">ALL</strain>
    </source>
</reference>